<dbReference type="InterPro" id="IPR052587">
    <property type="entry name" value="TELO2-interacting_protein_1"/>
</dbReference>
<reference evidence="4 5" key="1">
    <citation type="submission" date="2015-12" db="EMBL/GenBank/DDBJ databases">
        <title>Draft genome of the nematode, Onchocerca flexuosa.</title>
        <authorList>
            <person name="Mitreva M."/>
        </authorList>
    </citation>
    <scope>NUCLEOTIDE SEQUENCE [LARGE SCALE GENOMIC DNA]</scope>
    <source>
        <strain evidence="4">Red Deer</strain>
    </source>
</reference>
<keyword evidence="1" id="KW-1133">Transmembrane helix</keyword>
<evidence type="ECO:0000256" key="1">
    <source>
        <dbReference type="SAM" id="Phobius"/>
    </source>
</evidence>
<feature type="domain" description="TTI1 C-terminal TPR" evidence="3">
    <location>
        <begin position="759"/>
        <end position="922"/>
    </location>
</feature>
<organism evidence="4 5">
    <name type="scientific">Onchocerca flexuosa</name>
    <dbReference type="NCBI Taxonomy" id="387005"/>
    <lineage>
        <taxon>Eukaryota</taxon>
        <taxon>Metazoa</taxon>
        <taxon>Ecdysozoa</taxon>
        <taxon>Nematoda</taxon>
        <taxon>Chromadorea</taxon>
        <taxon>Rhabditida</taxon>
        <taxon>Spirurina</taxon>
        <taxon>Spiruromorpha</taxon>
        <taxon>Filarioidea</taxon>
        <taxon>Onchocercidae</taxon>
        <taxon>Onchocerca</taxon>
    </lineage>
</organism>
<dbReference type="Proteomes" id="UP000242913">
    <property type="component" value="Unassembled WGS sequence"/>
</dbReference>
<dbReference type="PANTHER" id="PTHR18460:SF3">
    <property type="entry name" value="TELO2-INTERACTING PROTEIN 1 HOMOLOG"/>
    <property type="match status" value="1"/>
</dbReference>
<gene>
    <name evidence="4" type="ORF">X798_01069</name>
</gene>
<evidence type="ECO:0000259" key="2">
    <source>
        <dbReference type="Pfam" id="PF24173"/>
    </source>
</evidence>
<dbReference type="Pfam" id="PF24173">
    <property type="entry name" value="TPR_TTI1_N"/>
    <property type="match status" value="1"/>
</dbReference>
<dbReference type="InterPro" id="IPR057566">
    <property type="entry name" value="TPR_TTI1_N"/>
</dbReference>
<keyword evidence="5" id="KW-1185">Reference proteome</keyword>
<dbReference type="GO" id="GO:0005737">
    <property type="term" value="C:cytoplasm"/>
    <property type="evidence" value="ECO:0007669"/>
    <property type="project" value="TreeGrafter"/>
</dbReference>
<evidence type="ECO:0000313" key="5">
    <source>
        <dbReference type="Proteomes" id="UP000242913"/>
    </source>
</evidence>
<keyword evidence="1" id="KW-0472">Membrane</keyword>
<accession>A0A238C4Q4</accession>
<keyword evidence="1" id="KW-0812">Transmembrane</keyword>
<feature type="domain" description="TTI1 N-terminal TPR" evidence="2">
    <location>
        <begin position="35"/>
        <end position="348"/>
    </location>
</feature>
<dbReference type="SUPFAM" id="SSF48371">
    <property type="entry name" value="ARM repeat"/>
    <property type="match status" value="1"/>
</dbReference>
<proteinExistence type="predicted"/>
<dbReference type="AlphaFoldDB" id="A0A238C4Q4"/>
<evidence type="ECO:0000259" key="3">
    <source>
        <dbReference type="Pfam" id="PF24181"/>
    </source>
</evidence>
<feature type="transmembrane region" description="Helical" evidence="1">
    <location>
        <begin position="734"/>
        <end position="756"/>
    </location>
</feature>
<dbReference type="EMBL" id="KZ269979">
    <property type="protein sequence ID" value="OZC11888.1"/>
    <property type="molecule type" value="Genomic_DNA"/>
</dbReference>
<dbReference type="OrthoDB" id="5865642at2759"/>
<dbReference type="Pfam" id="PF24181">
    <property type="entry name" value="TPR_TTI1_C"/>
    <property type="match status" value="1"/>
</dbReference>
<dbReference type="PANTHER" id="PTHR18460">
    <property type="entry name" value="TEL2 INTERACTING PROTEIN 1 TTI1 FAMILY MEMBER"/>
    <property type="match status" value="1"/>
</dbReference>
<protein>
    <recommendedName>
        <fullName evidence="6">HEAT repeat protein</fullName>
    </recommendedName>
</protein>
<evidence type="ECO:0008006" key="6">
    <source>
        <dbReference type="Google" id="ProtNLM"/>
    </source>
</evidence>
<name>A0A238C4Q4_9BILA</name>
<dbReference type="InterPro" id="IPR057567">
    <property type="entry name" value="TPR_TTI1_C"/>
</dbReference>
<sequence>MAGIENENYFRNIRTTAQSICIGIISEFSQGVISPESIAELSTFVKHQLKPERLKKEELIKLYQIIFGTSFTILKDSMKNKDEFNRYTFDFALQIINSIFEKIKVEDAEDLHSFLWSISSRCLIIGESEISNAVDLERIVTFEANFVRFMLFNTTRRKDLFSKEHQRELAFMITFFMSKFCSQKVDMPIRLSLGNTILELVKPWDESVKTITSFLPGICCRMTKLACADLNTEIVNMALKIFGCTISTCLNDSIIRKQGEIENLLIVEDKLGNSGIVSKNNIACIEDWKKNLKFLLRRISSRLIRHQDYRVRLALLTLLYDIYRHCAINLASSTENILIDAILLLLCDPYEKIAEFSEKVKQHLMHVVSESFISRLRERLYSLSITIPTETIVSGDVEGCLKQLLGVLLSMNSGCNDFLLGGKLSEHLTFALSSTLRLNAKRLRLSREVTEKNDVLGNLYYFMFQILLDCISANVGQTKQLEELTGSYHFAIYLLRAACTQTTKPTQKFIDTLQVLVEQAVKLLERIDIHHSPRDDIIEDDNDEQGTESCLVTVLLSFCAVAFTCTPSIFLCQKLMNETLFEIFKWTKSSYLICAESAEHVLKAAALAVGEADISSLCVTYGKYLLPKVAVRSRAYSSNLRTPCVLSSLLDHCENAELFEITNHVVQELLLAVDLGSQEWLILILKALLSFGMAIGKWFPDIRPQEIECSEDNPDKIAPKHCFVESVNSILKRYVYLIIILINILKLRLLLLFGVYNRKTKHLLFSSHIPVRLLVLQVLNVCLKDLQFFPDDHLPMIHQNWLAVLDCLQEKNLNVRLAGFKVVVTMCELSGSFCYRRFIPQVWPSIRKFMLKQSATSANAQGAYFHSAAYKFQQLILENLDVVFRCIEARSADWRSVVEVAKAYCDVSQPKTLQNASKNLLSTCETELKKTDD</sequence>
<evidence type="ECO:0000313" key="4">
    <source>
        <dbReference type="EMBL" id="OZC11888.1"/>
    </source>
</evidence>
<dbReference type="InterPro" id="IPR016024">
    <property type="entry name" value="ARM-type_fold"/>
</dbReference>